<dbReference type="SMART" id="SM00304">
    <property type="entry name" value="HAMP"/>
    <property type="match status" value="1"/>
</dbReference>
<sequence length="586" mass="66816">MKAGRLWSLFSNMKIKYKIFFLIAALMAVVAIITNLIQQYAFDTYDKLVYQQSSKALGTSSLGMENELKKIASLSYSVVTDPNIQNNLWNIRTANTDYVSYVTFTKITDRMVDLGALDKYVLSMQLYDVNDKEYAVGARAVTLNRERLERLEMEAVAQKGGVAWLAPDENDKTLTVARNIRRYHNLSLENLGTLAIRIDVNRLFADYGSGLDDEDAQFIILKDNEMVYPEQTDFDLKTLAELKSGKQGYKIVRDAGKSYYITYLSSAYMDWTYYTVIPYDDIFESTVSVKNTVIIVYVLLFVAAVLVALQISRTITVPLEKLSVKMKRVQLGNFDYGEGDNERLPMDEVGQMQRNFRIMVERINELIQENYVKQLVIKDTQFKALQAQINPHFLYNTLETINWTAKMNKQARISQMVESLGALLRLSINVKDPIISLSRELEIINHYITIQKFRFEERLDFRIEVPSHLHYCSVPKLSLQPLVENAVNYALEQMVETCVIRLTASADASRLLISVEDNGPGMAKELVDSLRRGEVKPKGTGLGLQNIEERIKILYGDEYGLMIDSAPGEGTKVTLVLPYTVRDEHV</sequence>
<evidence type="ECO:0000313" key="15">
    <source>
        <dbReference type="EMBL" id="MFD2659700.1"/>
    </source>
</evidence>
<dbReference type="PANTHER" id="PTHR34220:SF7">
    <property type="entry name" value="SENSOR HISTIDINE KINASE YPDA"/>
    <property type="match status" value="1"/>
</dbReference>
<dbReference type="PROSITE" id="PS50109">
    <property type="entry name" value="HIS_KIN"/>
    <property type="match status" value="1"/>
</dbReference>
<comment type="subcellular location">
    <subcellularLocation>
        <location evidence="2">Cell membrane</location>
        <topology evidence="2">Multi-pass membrane protein</topology>
    </subcellularLocation>
</comment>
<dbReference type="InterPro" id="IPR010559">
    <property type="entry name" value="Sig_transdc_His_kin_internal"/>
</dbReference>
<dbReference type="Pfam" id="PF00672">
    <property type="entry name" value="HAMP"/>
    <property type="match status" value="1"/>
</dbReference>
<evidence type="ECO:0000313" key="16">
    <source>
        <dbReference type="Proteomes" id="UP001597493"/>
    </source>
</evidence>
<keyword evidence="10" id="KW-0902">Two-component regulatory system</keyword>
<dbReference type="PANTHER" id="PTHR34220">
    <property type="entry name" value="SENSOR HISTIDINE KINASE YPDA"/>
    <property type="match status" value="1"/>
</dbReference>
<evidence type="ECO:0000256" key="9">
    <source>
        <dbReference type="ARBA" id="ARBA00022840"/>
    </source>
</evidence>
<dbReference type="InterPro" id="IPR004358">
    <property type="entry name" value="Sig_transdc_His_kin-like_C"/>
</dbReference>
<keyword evidence="8 15" id="KW-0418">Kinase</keyword>
<keyword evidence="7" id="KW-0547">Nucleotide-binding</keyword>
<gene>
    <name evidence="15" type="ORF">ACFSW5_05395</name>
</gene>
<dbReference type="GO" id="GO:0016301">
    <property type="term" value="F:kinase activity"/>
    <property type="evidence" value="ECO:0007669"/>
    <property type="project" value="UniProtKB-KW"/>
</dbReference>
<evidence type="ECO:0000259" key="13">
    <source>
        <dbReference type="PROSITE" id="PS50109"/>
    </source>
</evidence>
<dbReference type="PROSITE" id="PS50885">
    <property type="entry name" value="HAMP"/>
    <property type="match status" value="1"/>
</dbReference>
<evidence type="ECO:0000259" key="14">
    <source>
        <dbReference type="PROSITE" id="PS50885"/>
    </source>
</evidence>
<dbReference type="Gene3D" id="3.30.565.10">
    <property type="entry name" value="Histidine kinase-like ATPase, C-terminal domain"/>
    <property type="match status" value="1"/>
</dbReference>
<dbReference type="Gene3D" id="6.10.340.10">
    <property type="match status" value="1"/>
</dbReference>
<proteinExistence type="predicted"/>
<dbReference type="InterPro" id="IPR005467">
    <property type="entry name" value="His_kinase_dom"/>
</dbReference>
<evidence type="ECO:0000256" key="6">
    <source>
        <dbReference type="ARBA" id="ARBA00022679"/>
    </source>
</evidence>
<evidence type="ECO:0000256" key="2">
    <source>
        <dbReference type="ARBA" id="ARBA00004651"/>
    </source>
</evidence>
<evidence type="ECO:0000256" key="3">
    <source>
        <dbReference type="ARBA" id="ARBA00012438"/>
    </source>
</evidence>
<evidence type="ECO:0000256" key="12">
    <source>
        <dbReference type="SAM" id="Phobius"/>
    </source>
</evidence>
<dbReference type="EMBL" id="JBHUMY010000006">
    <property type="protein sequence ID" value="MFD2659700.1"/>
    <property type="molecule type" value="Genomic_DNA"/>
</dbReference>
<feature type="transmembrane region" description="Helical" evidence="12">
    <location>
        <begin position="20"/>
        <end position="42"/>
    </location>
</feature>
<evidence type="ECO:0000256" key="10">
    <source>
        <dbReference type="ARBA" id="ARBA00023012"/>
    </source>
</evidence>
<evidence type="ECO:0000256" key="7">
    <source>
        <dbReference type="ARBA" id="ARBA00022741"/>
    </source>
</evidence>
<evidence type="ECO:0000256" key="5">
    <source>
        <dbReference type="ARBA" id="ARBA00022553"/>
    </source>
</evidence>
<comment type="caution">
    <text evidence="15">The sequence shown here is derived from an EMBL/GenBank/DDBJ whole genome shotgun (WGS) entry which is preliminary data.</text>
</comment>
<keyword evidence="5" id="KW-0597">Phosphoprotein</keyword>
<keyword evidence="9" id="KW-0067">ATP-binding</keyword>
<evidence type="ECO:0000256" key="8">
    <source>
        <dbReference type="ARBA" id="ARBA00022777"/>
    </source>
</evidence>
<dbReference type="InterPro" id="IPR050640">
    <property type="entry name" value="Bact_2-comp_sensor_kinase"/>
</dbReference>
<feature type="domain" description="HAMP" evidence="14">
    <location>
        <begin position="313"/>
        <end position="368"/>
    </location>
</feature>
<evidence type="ECO:0000256" key="11">
    <source>
        <dbReference type="ARBA" id="ARBA00023136"/>
    </source>
</evidence>
<keyword evidence="12" id="KW-1133">Transmembrane helix</keyword>
<dbReference type="Proteomes" id="UP001597493">
    <property type="component" value="Unassembled WGS sequence"/>
</dbReference>
<dbReference type="Pfam" id="PF06580">
    <property type="entry name" value="His_kinase"/>
    <property type="match status" value="1"/>
</dbReference>
<dbReference type="SMART" id="SM00387">
    <property type="entry name" value="HATPase_c"/>
    <property type="match status" value="1"/>
</dbReference>
<dbReference type="Pfam" id="PF02518">
    <property type="entry name" value="HATPase_c"/>
    <property type="match status" value="1"/>
</dbReference>
<keyword evidence="16" id="KW-1185">Reference proteome</keyword>
<keyword evidence="4" id="KW-1003">Cell membrane</keyword>
<feature type="transmembrane region" description="Helical" evidence="12">
    <location>
        <begin position="294"/>
        <end position="319"/>
    </location>
</feature>
<feature type="domain" description="Histidine kinase" evidence="13">
    <location>
        <begin position="479"/>
        <end position="581"/>
    </location>
</feature>
<dbReference type="EC" id="2.7.13.3" evidence="3"/>
<evidence type="ECO:0000256" key="4">
    <source>
        <dbReference type="ARBA" id="ARBA00022475"/>
    </source>
</evidence>
<keyword evidence="11 12" id="KW-0472">Membrane</keyword>
<dbReference type="PRINTS" id="PR00344">
    <property type="entry name" value="BCTRLSENSOR"/>
</dbReference>
<keyword evidence="6" id="KW-0808">Transferase</keyword>
<dbReference type="InterPro" id="IPR003594">
    <property type="entry name" value="HATPase_dom"/>
</dbReference>
<dbReference type="InterPro" id="IPR003660">
    <property type="entry name" value="HAMP_dom"/>
</dbReference>
<reference evidence="16" key="1">
    <citation type="journal article" date="2019" name="Int. J. Syst. Evol. Microbiol.">
        <title>The Global Catalogue of Microorganisms (GCM) 10K type strain sequencing project: providing services to taxonomists for standard genome sequencing and annotation.</title>
        <authorList>
            <consortium name="The Broad Institute Genomics Platform"/>
            <consortium name="The Broad Institute Genome Sequencing Center for Infectious Disease"/>
            <person name="Wu L."/>
            <person name="Ma J."/>
        </authorList>
    </citation>
    <scope>NUCLEOTIDE SEQUENCE [LARGE SCALE GENOMIC DNA]</scope>
    <source>
        <strain evidence="16">TISTR 1827</strain>
    </source>
</reference>
<organism evidence="15 16">
    <name type="scientific">Paenibacillus thailandensis</name>
    <dbReference type="NCBI Taxonomy" id="393250"/>
    <lineage>
        <taxon>Bacteria</taxon>
        <taxon>Bacillati</taxon>
        <taxon>Bacillota</taxon>
        <taxon>Bacilli</taxon>
        <taxon>Bacillales</taxon>
        <taxon>Paenibacillaceae</taxon>
        <taxon>Paenibacillus</taxon>
    </lineage>
</organism>
<accession>A0ABW5QU61</accession>
<name>A0ABW5QU61_9BACL</name>
<evidence type="ECO:0000256" key="1">
    <source>
        <dbReference type="ARBA" id="ARBA00000085"/>
    </source>
</evidence>
<dbReference type="RefSeq" id="WP_379270388.1">
    <property type="nucleotide sequence ID" value="NZ_JBHUGT010000023.1"/>
</dbReference>
<comment type="catalytic activity">
    <reaction evidence="1">
        <text>ATP + protein L-histidine = ADP + protein N-phospho-L-histidine.</text>
        <dbReference type="EC" id="2.7.13.3"/>
    </reaction>
</comment>
<dbReference type="InterPro" id="IPR036890">
    <property type="entry name" value="HATPase_C_sf"/>
</dbReference>
<protein>
    <recommendedName>
        <fullName evidence="3">histidine kinase</fullName>
        <ecNumber evidence="3">2.7.13.3</ecNumber>
    </recommendedName>
</protein>
<keyword evidence="12" id="KW-0812">Transmembrane</keyword>
<dbReference type="CDD" id="cd06225">
    <property type="entry name" value="HAMP"/>
    <property type="match status" value="1"/>
</dbReference>
<dbReference type="SUPFAM" id="SSF55874">
    <property type="entry name" value="ATPase domain of HSP90 chaperone/DNA topoisomerase II/histidine kinase"/>
    <property type="match status" value="1"/>
</dbReference>